<dbReference type="PANTHER" id="PTHR43884:SF12">
    <property type="entry name" value="ISOVALERYL-COA DEHYDROGENASE, MITOCHONDRIAL-RELATED"/>
    <property type="match status" value="1"/>
</dbReference>
<dbReference type="InterPro" id="IPR036250">
    <property type="entry name" value="AcylCo_DH-like_C"/>
</dbReference>
<keyword evidence="6 7" id="KW-0560">Oxidoreductase</keyword>
<feature type="domain" description="Acyl-CoA oxidase/dehydrogenase middle" evidence="9">
    <location>
        <begin position="123"/>
        <end position="217"/>
    </location>
</feature>
<keyword evidence="5 7" id="KW-0274">FAD</keyword>
<comment type="subunit">
    <text evidence="3">Homotetramer.</text>
</comment>
<evidence type="ECO:0000256" key="6">
    <source>
        <dbReference type="ARBA" id="ARBA00023002"/>
    </source>
</evidence>
<dbReference type="InterPro" id="IPR006091">
    <property type="entry name" value="Acyl-CoA_Oxase/DH_mid-dom"/>
</dbReference>
<organism evidence="11 12">
    <name type="scientific">Desulfatibacillum aliphaticivorans</name>
    <dbReference type="NCBI Taxonomy" id="218208"/>
    <lineage>
        <taxon>Bacteria</taxon>
        <taxon>Pseudomonadati</taxon>
        <taxon>Thermodesulfobacteriota</taxon>
        <taxon>Desulfobacteria</taxon>
        <taxon>Desulfobacterales</taxon>
        <taxon>Desulfatibacillaceae</taxon>
        <taxon>Desulfatibacillum</taxon>
    </lineage>
</organism>
<evidence type="ECO:0000259" key="9">
    <source>
        <dbReference type="Pfam" id="PF02770"/>
    </source>
</evidence>
<accession>B8FLD3</accession>
<dbReference type="RefSeq" id="WP_015948136.1">
    <property type="nucleotide sequence ID" value="NC_011768.1"/>
</dbReference>
<evidence type="ECO:0000256" key="7">
    <source>
        <dbReference type="RuleBase" id="RU362125"/>
    </source>
</evidence>
<comment type="cofactor">
    <cofactor evidence="1 7">
        <name>FAD</name>
        <dbReference type="ChEBI" id="CHEBI:57692"/>
    </cofactor>
</comment>
<dbReference type="Pfam" id="PF02771">
    <property type="entry name" value="Acyl-CoA_dh_N"/>
    <property type="match status" value="1"/>
</dbReference>
<dbReference type="Proteomes" id="UP000000739">
    <property type="component" value="Chromosome"/>
</dbReference>
<feature type="domain" description="Acyl-CoA dehydrogenase/oxidase N-terminal" evidence="10">
    <location>
        <begin position="7"/>
        <end position="119"/>
    </location>
</feature>
<dbReference type="InterPro" id="IPR009075">
    <property type="entry name" value="AcylCo_DH/oxidase_C"/>
</dbReference>
<dbReference type="InterPro" id="IPR013786">
    <property type="entry name" value="AcylCoA_DH/ox_N"/>
</dbReference>
<dbReference type="GO" id="GO:0003995">
    <property type="term" value="F:acyl-CoA dehydrogenase activity"/>
    <property type="evidence" value="ECO:0007669"/>
    <property type="project" value="TreeGrafter"/>
</dbReference>
<dbReference type="eggNOG" id="COG1960">
    <property type="taxonomic scope" value="Bacteria"/>
</dbReference>
<evidence type="ECO:0000313" key="11">
    <source>
        <dbReference type="EMBL" id="ACL05079.1"/>
    </source>
</evidence>
<dbReference type="KEGG" id="dal:Dalk_3390"/>
<gene>
    <name evidence="11" type="ordered locus">Dalk_3390</name>
</gene>
<evidence type="ECO:0000256" key="5">
    <source>
        <dbReference type="ARBA" id="ARBA00022827"/>
    </source>
</evidence>
<dbReference type="Pfam" id="PF02770">
    <property type="entry name" value="Acyl-CoA_dh_M"/>
    <property type="match status" value="1"/>
</dbReference>
<dbReference type="GO" id="GO:0050660">
    <property type="term" value="F:flavin adenine dinucleotide binding"/>
    <property type="evidence" value="ECO:0007669"/>
    <property type="project" value="InterPro"/>
</dbReference>
<dbReference type="HOGENOM" id="CLU_018204_3_5_7"/>
<dbReference type="PIRSF" id="PIRSF016578">
    <property type="entry name" value="HsaA"/>
    <property type="match status" value="1"/>
</dbReference>
<evidence type="ECO:0000256" key="4">
    <source>
        <dbReference type="ARBA" id="ARBA00022630"/>
    </source>
</evidence>
<keyword evidence="4 7" id="KW-0285">Flavoprotein</keyword>
<dbReference type="InterPro" id="IPR037069">
    <property type="entry name" value="AcylCoA_DH/ox_N_sf"/>
</dbReference>
<dbReference type="SUPFAM" id="SSF56645">
    <property type="entry name" value="Acyl-CoA dehydrogenase NM domain-like"/>
    <property type="match status" value="1"/>
</dbReference>
<sequence>MSGGLSREQNGFRERVRSFVEREVHDARVAEMDRLDEFPHDIMLKMAQHGLTAVNVPIQYGGEGGGDLEVMILCEELSRQCPALSWTLGNVILYGNNIIGVNGSEVQRERFLPPLAKGELYFSFGLTEPNAGSDAANIDTHAERDGNGPWMVSGGKTFITGGTVANYVVTFARTASSRYKGITAFLVDTQDKGFSYSKIAKLGFRGSDTATLFYDQVPVPEDMILGGPEGLNQGWGQMVRLLNGERLSLAACSLGIAQSAFDAALNHVRQLPPPTIAGSRQRVEHRLAEMAAQLEAARALAYRTAWMHTNKMECVRETSMSKFFCTETAKQIAAEAMTIMGPDGCDMALAAQRRLRDVLILSIGGGTSQIQKNIVAKTLGL</sequence>
<evidence type="ECO:0000259" key="8">
    <source>
        <dbReference type="Pfam" id="PF00441"/>
    </source>
</evidence>
<evidence type="ECO:0000259" key="10">
    <source>
        <dbReference type="Pfam" id="PF02771"/>
    </source>
</evidence>
<evidence type="ECO:0000256" key="1">
    <source>
        <dbReference type="ARBA" id="ARBA00001974"/>
    </source>
</evidence>
<dbReference type="AlphaFoldDB" id="B8FLD3"/>
<dbReference type="Gene3D" id="1.10.540.10">
    <property type="entry name" value="Acyl-CoA dehydrogenase/oxidase, N-terminal domain"/>
    <property type="match status" value="1"/>
</dbReference>
<feature type="domain" description="Acyl-CoA dehydrogenase/oxidase C-terminal" evidence="8">
    <location>
        <begin position="232"/>
        <end position="379"/>
    </location>
</feature>
<comment type="similarity">
    <text evidence="2 7">Belongs to the acyl-CoA dehydrogenase family.</text>
</comment>
<dbReference type="PANTHER" id="PTHR43884">
    <property type="entry name" value="ACYL-COA DEHYDROGENASE"/>
    <property type="match status" value="1"/>
</dbReference>
<evidence type="ECO:0000256" key="3">
    <source>
        <dbReference type="ARBA" id="ARBA00011881"/>
    </source>
</evidence>
<proteinExistence type="inferred from homology"/>
<dbReference type="InterPro" id="IPR009100">
    <property type="entry name" value="AcylCoA_DH/oxidase_NM_dom_sf"/>
</dbReference>
<reference evidence="11 12" key="1">
    <citation type="journal article" date="2012" name="Environ. Microbiol.">
        <title>The genome sequence of Desulfatibacillum alkenivorans AK-01: a blueprint for anaerobic alkane oxidation.</title>
        <authorList>
            <person name="Callaghan A.V."/>
            <person name="Morris B.E."/>
            <person name="Pereira I.A."/>
            <person name="McInerney M.J."/>
            <person name="Austin R.N."/>
            <person name="Groves J.T."/>
            <person name="Kukor J.J."/>
            <person name="Suflita J.M."/>
            <person name="Young L.Y."/>
            <person name="Zylstra G.J."/>
            <person name="Wawrik B."/>
        </authorList>
    </citation>
    <scope>NUCLEOTIDE SEQUENCE [LARGE SCALE GENOMIC DNA]</scope>
    <source>
        <strain evidence="11 12">AK-01</strain>
    </source>
</reference>
<name>B8FLD3_DESAL</name>
<dbReference type="EMBL" id="CP001322">
    <property type="protein sequence ID" value="ACL05079.1"/>
    <property type="molecule type" value="Genomic_DNA"/>
</dbReference>
<dbReference type="Gene3D" id="2.40.110.10">
    <property type="entry name" value="Butyryl-CoA Dehydrogenase, subunit A, domain 2"/>
    <property type="match status" value="1"/>
</dbReference>
<keyword evidence="12" id="KW-1185">Reference proteome</keyword>
<dbReference type="Pfam" id="PF00441">
    <property type="entry name" value="Acyl-CoA_dh_1"/>
    <property type="match status" value="1"/>
</dbReference>
<evidence type="ECO:0000256" key="2">
    <source>
        <dbReference type="ARBA" id="ARBA00009347"/>
    </source>
</evidence>
<protein>
    <submittedName>
        <fullName evidence="11">Short-chain specific acyl-CoA dehydrogenase</fullName>
    </submittedName>
</protein>
<evidence type="ECO:0000313" key="12">
    <source>
        <dbReference type="Proteomes" id="UP000000739"/>
    </source>
</evidence>
<dbReference type="FunFam" id="2.40.110.10:FF:000002">
    <property type="entry name" value="Acyl-CoA dehydrogenase fadE12"/>
    <property type="match status" value="1"/>
</dbReference>
<dbReference type="SUPFAM" id="SSF47203">
    <property type="entry name" value="Acyl-CoA dehydrogenase C-terminal domain-like"/>
    <property type="match status" value="1"/>
</dbReference>
<dbReference type="Gene3D" id="1.20.140.10">
    <property type="entry name" value="Butyryl-CoA Dehydrogenase, subunit A, domain 3"/>
    <property type="match status" value="1"/>
</dbReference>
<dbReference type="InterPro" id="IPR046373">
    <property type="entry name" value="Acyl-CoA_Oxase/DH_mid-dom_sf"/>
</dbReference>